<name>A0AAN8SYH2_SOLBU</name>
<comment type="caution">
    <text evidence="1">The sequence shown here is derived from an EMBL/GenBank/DDBJ whole genome shotgun (WGS) entry which is preliminary data.</text>
</comment>
<gene>
    <name evidence="1" type="ORF">RDI58_027255</name>
</gene>
<evidence type="ECO:0000313" key="1">
    <source>
        <dbReference type="EMBL" id="KAK6776254.1"/>
    </source>
</evidence>
<evidence type="ECO:0000313" key="2">
    <source>
        <dbReference type="Proteomes" id="UP001371456"/>
    </source>
</evidence>
<accession>A0AAN8SYH2</accession>
<dbReference type="AlphaFoldDB" id="A0AAN8SYH2"/>
<reference evidence="1 2" key="1">
    <citation type="submission" date="2024-02" db="EMBL/GenBank/DDBJ databases">
        <title>de novo genome assembly of Solanum bulbocastanum strain 11H21.</title>
        <authorList>
            <person name="Hosaka A.J."/>
        </authorList>
    </citation>
    <scope>NUCLEOTIDE SEQUENCE [LARGE SCALE GENOMIC DNA]</scope>
    <source>
        <tissue evidence="1">Young leaves</tissue>
    </source>
</reference>
<sequence length="232" mass="26640">MEYHLRQVLEICDLMSSQLEWCEVKCNASAFWSIKQDDELEYQRTISPFISAPASLDFSFLMLKLRIKSVIEKMSSPHICLVQFWAPIKVNGSTFLSTADQICAFNKSLSSYRRLCLDNLIPIDDYNEGQLGPLGRVFRRCLPEYNPDIQSYSAAEFPLLQTAIHLGIHSYYAFPVFNLHDQRYLGVFEIVSTQPSLCLPKFIMGLNFKSFGLYSICKSRDMFFGLSECTKS</sequence>
<organism evidence="1 2">
    <name type="scientific">Solanum bulbocastanum</name>
    <name type="common">Wild potato</name>
    <dbReference type="NCBI Taxonomy" id="147425"/>
    <lineage>
        <taxon>Eukaryota</taxon>
        <taxon>Viridiplantae</taxon>
        <taxon>Streptophyta</taxon>
        <taxon>Embryophyta</taxon>
        <taxon>Tracheophyta</taxon>
        <taxon>Spermatophyta</taxon>
        <taxon>Magnoliopsida</taxon>
        <taxon>eudicotyledons</taxon>
        <taxon>Gunneridae</taxon>
        <taxon>Pentapetalae</taxon>
        <taxon>asterids</taxon>
        <taxon>lamiids</taxon>
        <taxon>Solanales</taxon>
        <taxon>Solanaceae</taxon>
        <taxon>Solanoideae</taxon>
        <taxon>Solaneae</taxon>
        <taxon>Solanum</taxon>
    </lineage>
</organism>
<dbReference type="PANTHER" id="PTHR32002:SF62">
    <property type="entry name" value="PROTEIN NLP6-LIKE ISOFORM X1"/>
    <property type="match status" value="1"/>
</dbReference>
<dbReference type="PANTHER" id="PTHR32002">
    <property type="entry name" value="PROTEIN NLP8"/>
    <property type="match status" value="1"/>
</dbReference>
<dbReference type="Proteomes" id="UP001371456">
    <property type="component" value="Unassembled WGS sequence"/>
</dbReference>
<dbReference type="EMBL" id="JBANQN010000011">
    <property type="protein sequence ID" value="KAK6776254.1"/>
    <property type="molecule type" value="Genomic_DNA"/>
</dbReference>
<proteinExistence type="predicted"/>
<evidence type="ECO:0008006" key="3">
    <source>
        <dbReference type="Google" id="ProtNLM"/>
    </source>
</evidence>
<keyword evidence="2" id="KW-1185">Reference proteome</keyword>
<dbReference type="InterPro" id="IPR045012">
    <property type="entry name" value="NLP"/>
</dbReference>
<dbReference type="GO" id="GO:0003700">
    <property type="term" value="F:DNA-binding transcription factor activity"/>
    <property type="evidence" value="ECO:0007669"/>
    <property type="project" value="InterPro"/>
</dbReference>
<protein>
    <recommendedName>
        <fullName evidence="3">RWP-RK domain-containing protein</fullName>
    </recommendedName>
</protein>